<reference evidence="5 6" key="1">
    <citation type="submission" date="2018-06" db="EMBL/GenBank/DDBJ databases">
        <authorList>
            <consortium name="Pathogen Informatics"/>
            <person name="Doyle S."/>
        </authorList>
    </citation>
    <scope>NUCLEOTIDE SEQUENCE [LARGE SCALE GENOMIC DNA]</scope>
    <source>
        <strain evidence="5 6">NCTC11088</strain>
    </source>
</reference>
<dbReference type="SUPFAM" id="SSF46785">
    <property type="entry name" value="Winged helix' DNA-binding domain"/>
    <property type="match status" value="1"/>
</dbReference>
<dbReference type="SMART" id="SM00345">
    <property type="entry name" value="HTH_GNTR"/>
    <property type="match status" value="1"/>
</dbReference>
<dbReference type="Proteomes" id="UP000254777">
    <property type="component" value="Unassembled WGS sequence"/>
</dbReference>
<dbReference type="Pfam" id="PF07729">
    <property type="entry name" value="FCD"/>
    <property type="match status" value="1"/>
</dbReference>
<proteinExistence type="predicted"/>
<dbReference type="InterPro" id="IPR008920">
    <property type="entry name" value="TF_FadR/GntR_C"/>
</dbReference>
<sequence>MITLAENLYLDLRKRVVAGEWDVGQRINEKELAESLHVSRTPLRKALQEICKEGLLDYTKNFGYHIKLISIDDVNEIYKIRTSLEKLAFKEASKNLTKKSIDDINKILEYSEFAASKKDSESLIKYSNEYNEEIYKLAKMPRLRIIQTGLQNYLSRFRQISFSGDEGDRSRLAVEEHRLILEAMIGKDEAKLNAIIEQHLNRSYEYIVEIVNYENNKAKEMEIEDN</sequence>
<gene>
    <name evidence="5" type="primary">mcbR</name>
    <name evidence="5" type="ORF">NCTC11088_00370</name>
</gene>
<keyword evidence="1" id="KW-0805">Transcription regulation</keyword>
<evidence type="ECO:0000313" key="5">
    <source>
        <dbReference type="EMBL" id="SUB74617.1"/>
    </source>
</evidence>
<dbReference type="RefSeq" id="WP_004822075.1">
    <property type="nucleotide sequence ID" value="NZ_UGTH01000001.1"/>
</dbReference>
<organism evidence="5 6">
    <name type="scientific">Peptoniphilus indolicus</name>
    <dbReference type="NCBI Taxonomy" id="33030"/>
    <lineage>
        <taxon>Bacteria</taxon>
        <taxon>Bacillati</taxon>
        <taxon>Bacillota</taxon>
        <taxon>Tissierellia</taxon>
        <taxon>Tissierellales</taxon>
        <taxon>Peptoniphilaceae</taxon>
        <taxon>Peptoniphilus</taxon>
    </lineage>
</organism>
<evidence type="ECO:0000256" key="3">
    <source>
        <dbReference type="ARBA" id="ARBA00023163"/>
    </source>
</evidence>
<name>A0A379D9N0_9FIRM</name>
<evidence type="ECO:0000256" key="2">
    <source>
        <dbReference type="ARBA" id="ARBA00023125"/>
    </source>
</evidence>
<dbReference type="GO" id="GO:0003700">
    <property type="term" value="F:DNA-binding transcription factor activity"/>
    <property type="evidence" value="ECO:0007669"/>
    <property type="project" value="InterPro"/>
</dbReference>
<evidence type="ECO:0000313" key="6">
    <source>
        <dbReference type="Proteomes" id="UP000254777"/>
    </source>
</evidence>
<dbReference type="Pfam" id="PF00392">
    <property type="entry name" value="GntR"/>
    <property type="match status" value="1"/>
</dbReference>
<dbReference type="PROSITE" id="PS50949">
    <property type="entry name" value="HTH_GNTR"/>
    <property type="match status" value="1"/>
</dbReference>
<feature type="domain" description="HTH gntR-type" evidence="4">
    <location>
        <begin position="2"/>
        <end position="69"/>
    </location>
</feature>
<dbReference type="Gene3D" id="1.20.120.530">
    <property type="entry name" value="GntR ligand-binding domain-like"/>
    <property type="match status" value="1"/>
</dbReference>
<dbReference type="InterPro" id="IPR036390">
    <property type="entry name" value="WH_DNA-bd_sf"/>
</dbReference>
<evidence type="ECO:0000259" key="4">
    <source>
        <dbReference type="PROSITE" id="PS50949"/>
    </source>
</evidence>
<dbReference type="InterPro" id="IPR036388">
    <property type="entry name" value="WH-like_DNA-bd_sf"/>
</dbReference>
<dbReference type="SUPFAM" id="SSF48008">
    <property type="entry name" value="GntR ligand-binding domain-like"/>
    <property type="match status" value="1"/>
</dbReference>
<dbReference type="PANTHER" id="PTHR43537:SF5">
    <property type="entry name" value="UXU OPERON TRANSCRIPTIONAL REGULATOR"/>
    <property type="match status" value="1"/>
</dbReference>
<keyword evidence="2" id="KW-0238">DNA-binding</keyword>
<dbReference type="PANTHER" id="PTHR43537">
    <property type="entry name" value="TRANSCRIPTIONAL REGULATOR, GNTR FAMILY"/>
    <property type="match status" value="1"/>
</dbReference>
<protein>
    <submittedName>
        <fullName evidence="5">HTH-type transcriptional regulator mcbR</fullName>
    </submittedName>
</protein>
<keyword evidence="3" id="KW-0804">Transcription</keyword>
<dbReference type="AlphaFoldDB" id="A0A379D9N0"/>
<dbReference type="SMART" id="SM00895">
    <property type="entry name" value="FCD"/>
    <property type="match status" value="1"/>
</dbReference>
<dbReference type="PRINTS" id="PR00035">
    <property type="entry name" value="HTHGNTR"/>
</dbReference>
<accession>A0A379D9N0</accession>
<evidence type="ECO:0000256" key="1">
    <source>
        <dbReference type="ARBA" id="ARBA00023015"/>
    </source>
</evidence>
<dbReference type="GO" id="GO:0003677">
    <property type="term" value="F:DNA binding"/>
    <property type="evidence" value="ECO:0007669"/>
    <property type="project" value="UniProtKB-KW"/>
</dbReference>
<dbReference type="InterPro" id="IPR000524">
    <property type="entry name" value="Tscrpt_reg_HTH_GntR"/>
</dbReference>
<dbReference type="Gene3D" id="1.10.10.10">
    <property type="entry name" value="Winged helix-like DNA-binding domain superfamily/Winged helix DNA-binding domain"/>
    <property type="match status" value="1"/>
</dbReference>
<dbReference type="InterPro" id="IPR011711">
    <property type="entry name" value="GntR_C"/>
</dbReference>
<dbReference type="EMBL" id="UGTH01000001">
    <property type="protein sequence ID" value="SUB74617.1"/>
    <property type="molecule type" value="Genomic_DNA"/>
</dbReference>